<evidence type="ECO:0000256" key="4">
    <source>
        <dbReference type="SAM" id="Coils"/>
    </source>
</evidence>
<gene>
    <name evidence="6" type="primary">C9orf78</name>
</gene>
<dbReference type="AlphaFoldDB" id="A0A6F9D7Y7"/>
<comment type="similarity">
    <text evidence="2">Belongs to the TLS1 family.</text>
</comment>
<dbReference type="EMBL" id="LR783519">
    <property type="protein sequence ID" value="CAB3227263.1"/>
    <property type="molecule type" value="mRNA"/>
</dbReference>
<organism evidence="6">
    <name type="scientific">Phallusia mammillata</name>
    <dbReference type="NCBI Taxonomy" id="59560"/>
    <lineage>
        <taxon>Eukaryota</taxon>
        <taxon>Metazoa</taxon>
        <taxon>Chordata</taxon>
        <taxon>Tunicata</taxon>
        <taxon>Ascidiacea</taxon>
        <taxon>Phlebobranchia</taxon>
        <taxon>Ascidiidae</taxon>
        <taxon>Phallusia</taxon>
    </lineage>
</organism>
<feature type="compositionally biased region" description="Basic and acidic residues" evidence="5">
    <location>
        <begin position="241"/>
        <end position="254"/>
    </location>
</feature>
<dbReference type="PANTHER" id="PTHR13486:SF2">
    <property type="entry name" value="SPLICING FACTOR C9ORF78"/>
    <property type="match status" value="1"/>
</dbReference>
<evidence type="ECO:0000256" key="2">
    <source>
        <dbReference type="ARBA" id="ARBA00007643"/>
    </source>
</evidence>
<feature type="region of interest" description="Disordered" evidence="5">
    <location>
        <begin position="1"/>
        <end position="33"/>
    </location>
</feature>
<dbReference type="GO" id="GO:0000398">
    <property type="term" value="P:mRNA splicing, via spliceosome"/>
    <property type="evidence" value="ECO:0007669"/>
    <property type="project" value="TreeGrafter"/>
</dbReference>
<sequence>MPNGKSKQFRRRRKESTDEEDGGDENNEEEVSDILEATKELQKVRKRQMGVNAASLATGVKLTKADEMVMDNDPFKVKTGGLVSLRNVKDRNRDRTYEDVDRDVTNLGSTFSVETNRRDEDSELTAYVESELKKIRGEKEEGSEVQKSKIKTAEDQLYQLPDHLKLAAKDHSEEMLSNQMLSGIPEIDLGIETKIKNIERTEEAKQKLIKEMSQKKENRTSFVPTNMAVNYVQHKRFMHSENFKHKTKEPEPERVQPVVGDAEKKLSNDVPKRKAGTSTDDFHYEKFRKASRRY</sequence>
<accession>A0A6F9D7Y7</accession>
<feature type="compositionally biased region" description="Basic and acidic residues" evidence="5">
    <location>
        <begin position="261"/>
        <end position="272"/>
    </location>
</feature>
<dbReference type="Pfam" id="PF07052">
    <property type="entry name" value="Hep_59"/>
    <property type="match status" value="1"/>
</dbReference>
<evidence type="ECO:0000256" key="3">
    <source>
        <dbReference type="ARBA" id="ARBA00023242"/>
    </source>
</evidence>
<proteinExistence type="evidence at transcript level"/>
<keyword evidence="3" id="KW-0539">Nucleus</keyword>
<dbReference type="PANTHER" id="PTHR13486">
    <property type="entry name" value="TELOMERE LENGTH AND SILENCING PROTEIN 1 TLS1 FAMILY MEMBER"/>
    <property type="match status" value="1"/>
</dbReference>
<evidence type="ECO:0000313" key="6">
    <source>
        <dbReference type="EMBL" id="CAB3227263.1"/>
    </source>
</evidence>
<feature type="region of interest" description="Disordered" evidence="5">
    <location>
        <begin position="241"/>
        <end position="294"/>
    </location>
</feature>
<reference evidence="6" key="1">
    <citation type="submission" date="2020-04" db="EMBL/GenBank/DDBJ databases">
        <authorList>
            <person name="Neveu A P."/>
        </authorList>
    </citation>
    <scope>NUCLEOTIDE SEQUENCE</scope>
    <source>
        <tissue evidence="6">Whole embryo</tissue>
    </source>
</reference>
<feature type="coiled-coil region" evidence="4">
    <location>
        <begin position="191"/>
        <end position="218"/>
    </location>
</feature>
<keyword evidence="4" id="KW-0175">Coiled coil</keyword>
<protein>
    <submittedName>
        <fullName evidence="6">Uncharacterized protein C9orf78 homolog</fullName>
    </submittedName>
</protein>
<dbReference type="InterPro" id="IPR010756">
    <property type="entry name" value="Tls1-like"/>
</dbReference>
<name>A0A6F9D7Y7_9ASCI</name>
<comment type="subcellular location">
    <subcellularLocation>
        <location evidence="1">Nucleus</location>
    </subcellularLocation>
</comment>
<evidence type="ECO:0000256" key="1">
    <source>
        <dbReference type="ARBA" id="ARBA00004123"/>
    </source>
</evidence>
<dbReference type="GO" id="GO:0005681">
    <property type="term" value="C:spliceosomal complex"/>
    <property type="evidence" value="ECO:0007669"/>
    <property type="project" value="TreeGrafter"/>
</dbReference>
<evidence type="ECO:0000256" key="5">
    <source>
        <dbReference type="SAM" id="MobiDB-lite"/>
    </source>
</evidence>
<feature type="compositionally biased region" description="Acidic residues" evidence="5">
    <location>
        <begin position="17"/>
        <end position="33"/>
    </location>
</feature>